<keyword evidence="1" id="KW-0677">Repeat</keyword>
<proteinExistence type="predicted"/>
<protein>
    <submittedName>
        <fullName evidence="5">Ankyrin repeat-containing domain protein</fullName>
    </submittedName>
</protein>
<evidence type="ECO:0000256" key="4">
    <source>
        <dbReference type="SAM" id="MobiDB-lite"/>
    </source>
</evidence>
<feature type="repeat" description="ANK" evidence="3">
    <location>
        <begin position="521"/>
        <end position="556"/>
    </location>
</feature>
<keyword evidence="6" id="KW-1185">Reference proteome</keyword>
<dbReference type="SUPFAM" id="SSF48403">
    <property type="entry name" value="Ankyrin repeat"/>
    <property type="match status" value="1"/>
</dbReference>
<feature type="region of interest" description="Disordered" evidence="4">
    <location>
        <begin position="764"/>
        <end position="784"/>
    </location>
</feature>
<keyword evidence="2 3" id="KW-0040">ANK repeat</keyword>
<dbReference type="GeneID" id="85441367"/>
<dbReference type="InterPro" id="IPR051165">
    <property type="entry name" value="Multifunctional_ANK_Repeat"/>
</dbReference>
<dbReference type="PROSITE" id="PS50297">
    <property type="entry name" value="ANK_REP_REGION"/>
    <property type="match status" value="2"/>
</dbReference>
<dbReference type="RefSeq" id="XP_060417260.1">
    <property type="nucleotide sequence ID" value="XM_060557127.1"/>
</dbReference>
<dbReference type="PROSITE" id="PS50088">
    <property type="entry name" value="ANK_REPEAT"/>
    <property type="match status" value="2"/>
</dbReference>
<evidence type="ECO:0000256" key="2">
    <source>
        <dbReference type="ARBA" id="ARBA00023043"/>
    </source>
</evidence>
<dbReference type="InterPro" id="IPR036770">
    <property type="entry name" value="Ankyrin_rpt-contain_sf"/>
</dbReference>
<comment type="caution">
    <text evidence="5">The sequence shown here is derived from an EMBL/GenBank/DDBJ whole genome shotgun (WGS) entry which is preliminary data.</text>
</comment>
<feature type="repeat" description="ANK" evidence="3">
    <location>
        <begin position="643"/>
        <end position="675"/>
    </location>
</feature>
<dbReference type="SMART" id="SM00248">
    <property type="entry name" value="ANK"/>
    <property type="match status" value="6"/>
</dbReference>
<gene>
    <name evidence="5" type="ORF">LY79DRAFT_544614</name>
</gene>
<dbReference type="EMBL" id="JAHLJV010000012">
    <property type="protein sequence ID" value="KAK1596374.1"/>
    <property type="molecule type" value="Genomic_DNA"/>
</dbReference>
<dbReference type="AlphaFoldDB" id="A0AAD8V7Y8"/>
<sequence length="833" mass="92923">MDPLSISASVIALVQASLAVGKGVKLLASLRHAPAEFCDLVNELTTLQAVIEQVKNPLEELEGERASDRTLPGLDTSATLVLKRDLEIIAEELGALCERLTSTGKADEKDRPNRVSKGRWIREQSNIAKLRSRALATRNSLTLSFAALLSSQSLRQGRVIVDVHRLIQEFSRGFARETERNRSIMIMNHASIEEKMTSLDCQMHAKTSSLEHLLTAQCSLSSQGSPPSQNHSGIKTDPCVTIQASVRRSCLPLCRCQCHHYSRIQTPAWMRSVFGTLFLQYNSVPLLSHRGCDIQECRAGPSNSSRLFYLFPRWLLSRAVFIATSWGSLTGAGSSIHLHIPRLVPRDQLVSVVFNCDIEWIKQGIANSTVLPTDVDDDGNSLLMLSLREVNLPLSEFLVQQGWPLHLENVTGWTAATRSRVLYYAAKHNRIQSLKPEHRRMIENLTFSRAEAGGTSTLIHEAVLGATPLSVSDAITHSRSDIDSLDSYGWCPLHWAIFLDDYTSSEVLLYRGASAKTETGSGWTPLHYAARYEPFGSTRMAQAVISAGADIDAQVKNYRGIRGETAIIFAFDNPEMIELLLGHGSRIVVKTDTDWVCPLSYRARRTSNVDRWDPRRWYWERSLRLLCNAGLDLDLPSQQPGYEGRTPLHDTILWRNVALLELLIQHGARLDARDRHGSSSLHFAAQSANMELIDVLRDAHIRGLDPDQANTAGDTPMKIITARMYGSEDGRQPGETRPTYNEWLAFKQLLQEIRDRNCGDFSRGHGRTDFSGRHSPSIPPEDWTLGSDTVYQTAVQSLRSSPLSTTVDDLTSVRIWEDSRSDEDQVLNVAAES</sequence>
<dbReference type="InterPro" id="IPR002110">
    <property type="entry name" value="Ankyrin_rpt"/>
</dbReference>
<name>A0AAD8V7Y8_9PEZI</name>
<dbReference type="Pfam" id="PF12796">
    <property type="entry name" value="Ank_2"/>
    <property type="match status" value="2"/>
</dbReference>
<organism evidence="5 6">
    <name type="scientific">Colletotrichum navitas</name>
    <dbReference type="NCBI Taxonomy" id="681940"/>
    <lineage>
        <taxon>Eukaryota</taxon>
        <taxon>Fungi</taxon>
        <taxon>Dikarya</taxon>
        <taxon>Ascomycota</taxon>
        <taxon>Pezizomycotina</taxon>
        <taxon>Sordariomycetes</taxon>
        <taxon>Hypocreomycetidae</taxon>
        <taxon>Glomerellales</taxon>
        <taxon>Glomerellaceae</taxon>
        <taxon>Colletotrichum</taxon>
        <taxon>Colletotrichum graminicola species complex</taxon>
    </lineage>
</organism>
<evidence type="ECO:0000313" key="5">
    <source>
        <dbReference type="EMBL" id="KAK1596374.1"/>
    </source>
</evidence>
<evidence type="ECO:0000313" key="6">
    <source>
        <dbReference type="Proteomes" id="UP001230504"/>
    </source>
</evidence>
<dbReference type="PANTHER" id="PTHR24123:SF33">
    <property type="entry name" value="PROTEIN HOS4"/>
    <property type="match status" value="1"/>
</dbReference>
<accession>A0AAD8V7Y8</accession>
<evidence type="ECO:0000256" key="3">
    <source>
        <dbReference type="PROSITE-ProRule" id="PRU00023"/>
    </source>
</evidence>
<dbReference type="PANTHER" id="PTHR24123">
    <property type="entry name" value="ANKYRIN REPEAT-CONTAINING"/>
    <property type="match status" value="1"/>
</dbReference>
<reference evidence="5" key="1">
    <citation type="submission" date="2021-06" db="EMBL/GenBank/DDBJ databases">
        <title>Comparative genomics, transcriptomics and evolutionary studies reveal genomic signatures of adaptation to plant cell wall in hemibiotrophic fungi.</title>
        <authorList>
            <consortium name="DOE Joint Genome Institute"/>
            <person name="Baroncelli R."/>
            <person name="Diaz J.F."/>
            <person name="Benocci T."/>
            <person name="Peng M."/>
            <person name="Battaglia E."/>
            <person name="Haridas S."/>
            <person name="Andreopoulos W."/>
            <person name="Labutti K."/>
            <person name="Pangilinan J."/>
            <person name="Floch G.L."/>
            <person name="Makela M.R."/>
            <person name="Henrissat B."/>
            <person name="Grigoriev I.V."/>
            <person name="Crouch J.A."/>
            <person name="De Vries R.P."/>
            <person name="Sukno S.A."/>
            <person name="Thon M.R."/>
        </authorList>
    </citation>
    <scope>NUCLEOTIDE SEQUENCE</scope>
    <source>
        <strain evidence="5">CBS 125086</strain>
    </source>
</reference>
<dbReference type="Proteomes" id="UP001230504">
    <property type="component" value="Unassembled WGS sequence"/>
</dbReference>
<dbReference type="Gene3D" id="1.25.40.20">
    <property type="entry name" value="Ankyrin repeat-containing domain"/>
    <property type="match status" value="1"/>
</dbReference>
<evidence type="ECO:0000256" key="1">
    <source>
        <dbReference type="ARBA" id="ARBA00022737"/>
    </source>
</evidence>